<keyword evidence="2" id="KW-1185">Reference proteome</keyword>
<sequence length="325" mass="36325">MLDQRQPQQEQTQHYLSTYGGARARQPVSSAALMWKPIERRGLTALGLNLDELARNEYLLRVRRLGFDYLKPAGVGRTMQAVLEDEAEEEEEEEVEEFGLDEDFGGANFAQDEGIIGEAVALEEGEEQDAEEEEEEEEVDLDDDVEEASEFDYDDDDEDEEDQAREEDPFMVDEEYDESTTTASAVNATNTSMSSTLGLPASDPHTPHPQQHRRYSRRSEAARMHSMGVSEDESRRRAAAIAEDLEPASSFTGGGELGLYQRTPPDASVVEYGTSDGEDARRAHIQQQQQHQRRQTSPSLGSLRYSSGASRDEEVSSGESEMEVD</sequence>
<evidence type="ECO:0000313" key="1">
    <source>
        <dbReference type="EMBL" id="KAF5101428.1"/>
    </source>
</evidence>
<evidence type="ECO:0000313" key="2">
    <source>
        <dbReference type="Proteomes" id="UP000744676"/>
    </source>
</evidence>
<gene>
    <name evidence="1" type="ORF">D0Z00_000907</name>
</gene>
<protein>
    <submittedName>
        <fullName evidence="1">Uncharacterized protein</fullName>
    </submittedName>
</protein>
<dbReference type="Proteomes" id="UP000744676">
    <property type="component" value="Unassembled WGS sequence"/>
</dbReference>
<accession>A0ACB6V8Q7</accession>
<dbReference type="EMBL" id="QVQA01000012">
    <property type="protein sequence ID" value="KAF5101428.1"/>
    <property type="molecule type" value="Genomic_DNA"/>
</dbReference>
<comment type="caution">
    <text evidence="1">The sequence shown here is derived from an EMBL/GenBank/DDBJ whole genome shotgun (WGS) entry which is preliminary data.</text>
</comment>
<organism evidence="1 2">
    <name type="scientific">Geotrichum galactomycetum</name>
    <dbReference type="NCBI Taxonomy" id="27317"/>
    <lineage>
        <taxon>Eukaryota</taxon>
        <taxon>Fungi</taxon>
        <taxon>Dikarya</taxon>
        <taxon>Ascomycota</taxon>
        <taxon>Saccharomycotina</taxon>
        <taxon>Dipodascomycetes</taxon>
        <taxon>Dipodascales</taxon>
        <taxon>Dipodascaceae</taxon>
        <taxon>Geotrichum</taxon>
    </lineage>
</organism>
<name>A0ACB6V8Q7_9ASCO</name>
<proteinExistence type="predicted"/>
<reference evidence="1 2" key="1">
    <citation type="journal article" date="2020" name="Front. Microbiol.">
        <title>Phenotypic and Genetic Characterization of the Cheese Ripening Yeast Geotrichum candidum.</title>
        <authorList>
            <person name="Perkins V."/>
            <person name="Vignola S."/>
            <person name="Lessard M.H."/>
            <person name="Plante P.L."/>
            <person name="Corbeil J."/>
            <person name="Dugat-Bony E."/>
            <person name="Frenette M."/>
            <person name="Labrie S."/>
        </authorList>
    </citation>
    <scope>NUCLEOTIDE SEQUENCE [LARGE SCALE GENOMIC DNA]</scope>
    <source>
        <strain evidence="1 2">LMA-1147</strain>
    </source>
</reference>